<organism evidence="2 3">
    <name type="scientific">Streptosporangium subroseum</name>
    <dbReference type="NCBI Taxonomy" id="106412"/>
    <lineage>
        <taxon>Bacteria</taxon>
        <taxon>Bacillati</taxon>
        <taxon>Actinomycetota</taxon>
        <taxon>Actinomycetes</taxon>
        <taxon>Streptosporangiales</taxon>
        <taxon>Streptosporangiaceae</taxon>
        <taxon>Streptosporangium</taxon>
    </lineage>
</organism>
<feature type="region of interest" description="Disordered" evidence="1">
    <location>
        <begin position="101"/>
        <end position="156"/>
    </location>
</feature>
<evidence type="ECO:0000256" key="1">
    <source>
        <dbReference type="SAM" id="MobiDB-lite"/>
    </source>
</evidence>
<dbReference type="AlphaFoldDB" id="A0A239NQS3"/>
<protein>
    <submittedName>
        <fullName evidence="2">Uncharacterized protein</fullName>
    </submittedName>
</protein>
<dbReference type="EMBL" id="FZOD01000064">
    <property type="protein sequence ID" value="SNT56459.1"/>
    <property type="molecule type" value="Genomic_DNA"/>
</dbReference>
<evidence type="ECO:0000313" key="2">
    <source>
        <dbReference type="EMBL" id="SNT56459.1"/>
    </source>
</evidence>
<proteinExistence type="predicted"/>
<sequence>MSKHGSRRKVVSALGVTIVVAAAAIAATGAFIAGGSDSGPEATAAAPTPMTWRKGACVRREEARFDLVSCAGADGRVTSVGARASDCPADTDEFVRIETVPSAGGSAAEVTPRAPTSPASSARGTVAGSPPGPGGTSRTACVRNLGPTHSGDPGAGGGLLRAGDCVALRGGERPCAEGGWYGRAVAVVGRAADCPERTLDTLAVGPGAVACLGKGGRVLTAGNCVAEPDSGLVSREALVRTSCESAAAWARVTARARSLDGCPGGSDRYLRARERNVYRPVICLRRVALGDST</sequence>
<dbReference type="Proteomes" id="UP000198282">
    <property type="component" value="Unassembled WGS sequence"/>
</dbReference>
<keyword evidence="3" id="KW-1185">Reference proteome</keyword>
<accession>A0A239NQS3</accession>
<reference evidence="2 3" key="1">
    <citation type="submission" date="2017-06" db="EMBL/GenBank/DDBJ databases">
        <authorList>
            <person name="Kim H.J."/>
            <person name="Triplett B.A."/>
        </authorList>
    </citation>
    <scope>NUCLEOTIDE SEQUENCE [LARGE SCALE GENOMIC DNA]</scope>
    <source>
        <strain evidence="2 3">CGMCC 4.2132</strain>
    </source>
</reference>
<dbReference type="RefSeq" id="WP_143653518.1">
    <property type="nucleotide sequence ID" value="NZ_FZOD01000064.1"/>
</dbReference>
<evidence type="ECO:0000313" key="3">
    <source>
        <dbReference type="Proteomes" id="UP000198282"/>
    </source>
</evidence>
<gene>
    <name evidence="2" type="ORF">SAMN05216276_106422</name>
</gene>
<name>A0A239NQS3_9ACTN</name>
<dbReference type="OrthoDB" id="3211207at2"/>